<dbReference type="SMART" id="SM00267">
    <property type="entry name" value="GGDEF"/>
    <property type="match status" value="1"/>
</dbReference>
<dbReference type="GO" id="GO:1902201">
    <property type="term" value="P:negative regulation of bacterial-type flagellum-dependent cell motility"/>
    <property type="evidence" value="ECO:0007669"/>
    <property type="project" value="TreeGrafter"/>
</dbReference>
<dbReference type="InterPro" id="IPR050469">
    <property type="entry name" value="Diguanylate_Cyclase"/>
</dbReference>
<reference evidence="6 7" key="1">
    <citation type="submission" date="2014-08" db="EMBL/GenBank/DDBJ databases">
        <title>Genomic and Phenotypic Diversity of Colwellia psychrerythraea strains from Disparate Marine Basins.</title>
        <authorList>
            <person name="Techtmann S.M."/>
            <person name="Stelling S.C."/>
            <person name="Utturkar S.M."/>
            <person name="Alshibli N."/>
            <person name="Harris A."/>
            <person name="Brown S.D."/>
            <person name="Hazen T.C."/>
        </authorList>
    </citation>
    <scope>NUCLEOTIDE SEQUENCE [LARGE SCALE GENOMIC DNA]</scope>
    <source>
        <strain evidence="6 7">ND2E</strain>
    </source>
</reference>
<evidence type="ECO:0000256" key="3">
    <source>
        <dbReference type="ARBA" id="ARBA00034247"/>
    </source>
</evidence>
<dbReference type="PROSITE" id="PS51257">
    <property type="entry name" value="PROKAR_LIPOPROTEIN"/>
    <property type="match status" value="1"/>
</dbReference>
<dbReference type="OrthoDB" id="6222480at2"/>
<dbReference type="InterPro" id="IPR029787">
    <property type="entry name" value="Nucleotide_cyclase"/>
</dbReference>
<accession>A0A099KZC0</accession>
<dbReference type="EC" id="2.7.7.65" evidence="2"/>
<dbReference type="NCBIfam" id="TIGR00254">
    <property type="entry name" value="GGDEF"/>
    <property type="match status" value="1"/>
</dbReference>
<dbReference type="PANTHER" id="PTHR45138:SF9">
    <property type="entry name" value="DIGUANYLATE CYCLASE DGCM-RELATED"/>
    <property type="match status" value="1"/>
</dbReference>
<feature type="domain" description="GGDEF" evidence="5">
    <location>
        <begin position="292"/>
        <end position="425"/>
    </location>
</feature>
<gene>
    <name evidence="6" type="ORF">ND2E_1327</name>
</gene>
<evidence type="ECO:0000256" key="2">
    <source>
        <dbReference type="ARBA" id="ARBA00012528"/>
    </source>
</evidence>
<dbReference type="SUPFAM" id="SSF55073">
    <property type="entry name" value="Nucleotide cyclase"/>
    <property type="match status" value="1"/>
</dbReference>
<dbReference type="EMBL" id="JQED01000003">
    <property type="protein sequence ID" value="KGJ95545.1"/>
    <property type="molecule type" value="Genomic_DNA"/>
</dbReference>
<dbReference type="PROSITE" id="PS50887">
    <property type="entry name" value="GGDEF"/>
    <property type="match status" value="1"/>
</dbReference>
<evidence type="ECO:0000256" key="1">
    <source>
        <dbReference type="ARBA" id="ARBA00001946"/>
    </source>
</evidence>
<evidence type="ECO:0000256" key="4">
    <source>
        <dbReference type="SAM" id="Phobius"/>
    </source>
</evidence>
<comment type="caution">
    <text evidence="6">The sequence shown here is derived from an EMBL/GenBank/DDBJ whole genome shotgun (WGS) entry which is preliminary data.</text>
</comment>
<organism evidence="6 7">
    <name type="scientific">Colwellia psychrerythraea</name>
    <name type="common">Vibrio psychroerythus</name>
    <dbReference type="NCBI Taxonomy" id="28229"/>
    <lineage>
        <taxon>Bacteria</taxon>
        <taxon>Pseudomonadati</taxon>
        <taxon>Pseudomonadota</taxon>
        <taxon>Gammaproteobacteria</taxon>
        <taxon>Alteromonadales</taxon>
        <taxon>Colwelliaceae</taxon>
        <taxon>Colwellia</taxon>
    </lineage>
</organism>
<proteinExistence type="predicted"/>
<dbReference type="Gene3D" id="3.30.70.270">
    <property type="match status" value="1"/>
</dbReference>
<dbReference type="Pfam" id="PF00990">
    <property type="entry name" value="GGDEF"/>
    <property type="match status" value="1"/>
</dbReference>
<protein>
    <recommendedName>
        <fullName evidence="2">diguanylate cyclase</fullName>
        <ecNumber evidence="2">2.7.7.65</ecNumber>
    </recommendedName>
</protein>
<dbReference type="RefSeq" id="WP_033092090.1">
    <property type="nucleotide sequence ID" value="NZ_JQED01000003.1"/>
</dbReference>
<dbReference type="PATRIC" id="fig|28229.4.peg.320"/>
<comment type="catalytic activity">
    <reaction evidence="3">
        <text>2 GTP = 3',3'-c-di-GMP + 2 diphosphate</text>
        <dbReference type="Rhea" id="RHEA:24898"/>
        <dbReference type="ChEBI" id="CHEBI:33019"/>
        <dbReference type="ChEBI" id="CHEBI:37565"/>
        <dbReference type="ChEBI" id="CHEBI:58805"/>
        <dbReference type="EC" id="2.7.7.65"/>
    </reaction>
</comment>
<keyword evidence="4" id="KW-1133">Transmembrane helix</keyword>
<evidence type="ECO:0000313" key="7">
    <source>
        <dbReference type="Proteomes" id="UP000029843"/>
    </source>
</evidence>
<dbReference type="InterPro" id="IPR043128">
    <property type="entry name" value="Rev_trsase/Diguanyl_cyclase"/>
</dbReference>
<dbReference type="PANTHER" id="PTHR45138">
    <property type="entry name" value="REGULATORY COMPONENTS OF SENSORY TRANSDUCTION SYSTEM"/>
    <property type="match status" value="1"/>
</dbReference>
<keyword evidence="4" id="KW-0812">Transmembrane</keyword>
<dbReference type="FunFam" id="3.30.70.270:FF:000001">
    <property type="entry name" value="Diguanylate cyclase domain protein"/>
    <property type="match status" value="1"/>
</dbReference>
<sequence precursor="true">MKFINHITLIILLAIVIFISSCKANELVSVPSLSEGENKKNGLLHIPPTDLLPINPELLFLITQLKQISIKDHKVEIAVAQLTLSKTPLNAAEQYLLLVAQVLLKEKMKEKSTDNISNHSSNIIALLQQAEKLSDQISEQQLAQPEFLQLHLLLAKHYAKQEAYDLAYLEKDAYLKKYHIYRKNKRLAMIASLEQSYEVKDKQANNALMESQNKLKIRRVAEVQDEKVARQYNFTLIAITFMVFSLLLFRQLRVRNKLILLTRTDTLTGIANRSTLFKQGKKMVNNFKDQPEELSILLLDLDHFKKINDNFGHHVGDEVLIEVSGLLKETMRSRDMLSRFGGEEFIALLPFADCNKAKAIAMRINDKIAQHDFSPLVLQTRVTISIGVATMIDHKMNFDDLLHNAGVAMYHAKEQGRNTVICYQNISVDPS</sequence>
<evidence type="ECO:0000313" key="6">
    <source>
        <dbReference type="EMBL" id="KGJ95545.1"/>
    </source>
</evidence>
<dbReference type="GO" id="GO:0052621">
    <property type="term" value="F:diguanylate cyclase activity"/>
    <property type="evidence" value="ECO:0007669"/>
    <property type="project" value="UniProtKB-EC"/>
</dbReference>
<name>A0A099KZC0_COLPS</name>
<keyword evidence="4" id="KW-0472">Membrane</keyword>
<dbReference type="CDD" id="cd01949">
    <property type="entry name" value="GGDEF"/>
    <property type="match status" value="1"/>
</dbReference>
<dbReference type="AlphaFoldDB" id="A0A099KZC0"/>
<dbReference type="GO" id="GO:0005886">
    <property type="term" value="C:plasma membrane"/>
    <property type="evidence" value="ECO:0007669"/>
    <property type="project" value="TreeGrafter"/>
</dbReference>
<comment type="cofactor">
    <cofactor evidence="1">
        <name>Mg(2+)</name>
        <dbReference type="ChEBI" id="CHEBI:18420"/>
    </cofactor>
</comment>
<dbReference type="GO" id="GO:0043709">
    <property type="term" value="P:cell adhesion involved in single-species biofilm formation"/>
    <property type="evidence" value="ECO:0007669"/>
    <property type="project" value="TreeGrafter"/>
</dbReference>
<evidence type="ECO:0000259" key="5">
    <source>
        <dbReference type="PROSITE" id="PS50887"/>
    </source>
</evidence>
<feature type="transmembrane region" description="Helical" evidence="4">
    <location>
        <begin position="232"/>
        <end position="249"/>
    </location>
</feature>
<dbReference type="InterPro" id="IPR000160">
    <property type="entry name" value="GGDEF_dom"/>
</dbReference>
<dbReference type="Proteomes" id="UP000029843">
    <property type="component" value="Unassembled WGS sequence"/>
</dbReference>